<dbReference type="Proteomes" id="UP000078228">
    <property type="component" value="Unassembled WGS sequence"/>
</dbReference>
<proteinExistence type="predicted"/>
<keyword evidence="1" id="KW-1133">Transmembrane helix</keyword>
<dbReference type="AlphaFoldDB" id="A0A198UN93"/>
<evidence type="ECO:0000313" key="3">
    <source>
        <dbReference type="Proteomes" id="UP000078228"/>
    </source>
</evidence>
<keyword evidence="1" id="KW-0472">Membrane</keyword>
<dbReference type="EMBL" id="LXHC01000016">
    <property type="protein sequence ID" value="OAU96712.1"/>
    <property type="molecule type" value="Genomic_DNA"/>
</dbReference>
<dbReference type="OrthoDB" id="9930784at2"/>
<organism evidence="2 3">
    <name type="scientific">Moraxella catarrhalis</name>
    <name type="common">Branhamella catarrhalis</name>
    <dbReference type="NCBI Taxonomy" id="480"/>
    <lineage>
        <taxon>Bacteria</taxon>
        <taxon>Pseudomonadati</taxon>
        <taxon>Pseudomonadota</taxon>
        <taxon>Gammaproteobacteria</taxon>
        <taxon>Moraxellales</taxon>
        <taxon>Moraxellaceae</taxon>
        <taxon>Moraxella</taxon>
    </lineage>
</organism>
<keyword evidence="3" id="KW-1185">Reference proteome</keyword>
<feature type="transmembrane region" description="Helical" evidence="1">
    <location>
        <begin position="77"/>
        <end position="96"/>
    </location>
</feature>
<name>A0A198UN93_MORCA</name>
<dbReference type="RefSeq" id="WP_064609650.1">
    <property type="nucleotide sequence ID" value="NZ_LXHB01000002.1"/>
</dbReference>
<gene>
    <name evidence="2" type="ORF">AO384_0873</name>
</gene>
<comment type="caution">
    <text evidence="2">The sequence shown here is derived from an EMBL/GenBank/DDBJ whole genome shotgun (WGS) entry which is preliminary data.</text>
</comment>
<keyword evidence="1" id="KW-0812">Transmembrane</keyword>
<evidence type="ECO:0000256" key="1">
    <source>
        <dbReference type="SAM" id="Phobius"/>
    </source>
</evidence>
<accession>A0A198UN93</accession>
<sequence>MGFYNNKDSGYSTGYDVGRADAFRAMSRVTPVSYPPVESSEVTKRIHTAFGKLFFWCVYFLGWAGYGLALAAFDIDMFWLIFAPFWPVILVGWILYEIFAEIGSESLDFLKDSKDFIVALYHALIA</sequence>
<feature type="transmembrane region" description="Helical" evidence="1">
    <location>
        <begin position="53"/>
        <end position="71"/>
    </location>
</feature>
<evidence type="ECO:0000313" key="2">
    <source>
        <dbReference type="EMBL" id="OAU96712.1"/>
    </source>
</evidence>
<reference evidence="2 3" key="1">
    <citation type="journal article" date="2016" name="Genome Biol. Evol.">
        <title>Comparative Genomic Analyses of the Moraxella catarrhalis Serosensitive and Seroresistant Lineages Demonstrate Their Independent Evolution.</title>
        <authorList>
            <person name="Earl J.P."/>
            <person name="de Vries S.P."/>
            <person name="Ahmed A."/>
            <person name="Powell E."/>
            <person name="Schultz M.P."/>
            <person name="Hermans P.W."/>
            <person name="Hill D.J."/>
            <person name="Zhou Z."/>
            <person name="Constantinidou C.I."/>
            <person name="Hu F.Z."/>
            <person name="Bootsma H.J."/>
            <person name="Ehrlich G.D."/>
        </authorList>
    </citation>
    <scope>NUCLEOTIDE SEQUENCE [LARGE SCALE GENOMIC DNA]</scope>
    <source>
        <strain evidence="2 3">Z7542</strain>
    </source>
</reference>
<protein>
    <submittedName>
        <fullName evidence="2">Uncharacterized protein</fullName>
    </submittedName>
</protein>
<dbReference type="PATRIC" id="fig|480.237.peg.1395"/>